<dbReference type="STRING" id="92696.A0A4R0RC84"/>
<dbReference type="Pfam" id="PF12697">
    <property type="entry name" value="Abhydrolase_6"/>
    <property type="match status" value="1"/>
</dbReference>
<organism evidence="2 3">
    <name type="scientific">Steccherinum ochraceum</name>
    <dbReference type="NCBI Taxonomy" id="92696"/>
    <lineage>
        <taxon>Eukaryota</taxon>
        <taxon>Fungi</taxon>
        <taxon>Dikarya</taxon>
        <taxon>Basidiomycota</taxon>
        <taxon>Agaricomycotina</taxon>
        <taxon>Agaricomycetes</taxon>
        <taxon>Polyporales</taxon>
        <taxon>Steccherinaceae</taxon>
        <taxon>Steccherinum</taxon>
    </lineage>
</organism>
<gene>
    <name evidence="2" type="ORF">EIP91_007643</name>
</gene>
<dbReference type="EMBL" id="RWJN01000413">
    <property type="protein sequence ID" value="TCD61979.1"/>
    <property type="molecule type" value="Genomic_DNA"/>
</dbReference>
<dbReference type="PANTHER" id="PTHR43194:SF5">
    <property type="entry name" value="PIMELOYL-[ACYL-CARRIER PROTEIN] METHYL ESTER ESTERASE"/>
    <property type="match status" value="1"/>
</dbReference>
<evidence type="ECO:0000313" key="3">
    <source>
        <dbReference type="Proteomes" id="UP000292702"/>
    </source>
</evidence>
<dbReference type="OrthoDB" id="408373at2759"/>
<dbReference type="AlphaFoldDB" id="A0A4R0RC84"/>
<protein>
    <recommendedName>
        <fullName evidence="1">AB hydrolase-1 domain-containing protein</fullName>
    </recommendedName>
</protein>
<keyword evidence="3" id="KW-1185">Reference proteome</keyword>
<dbReference type="InterPro" id="IPR000073">
    <property type="entry name" value="AB_hydrolase_1"/>
</dbReference>
<dbReference type="PANTHER" id="PTHR43194">
    <property type="entry name" value="HYDROLASE ALPHA/BETA FOLD FAMILY"/>
    <property type="match status" value="1"/>
</dbReference>
<reference evidence="2 3" key="1">
    <citation type="submission" date="2018-11" db="EMBL/GenBank/DDBJ databases">
        <title>Genome assembly of Steccherinum ochraceum LE-BIN_3174, the white-rot fungus of the Steccherinaceae family (The Residual Polyporoid clade, Polyporales, Basidiomycota).</title>
        <authorList>
            <person name="Fedorova T.V."/>
            <person name="Glazunova O.A."/>
            <person name="Landesman E.O."/>
            <person name="Moiseenko K.V."/>
            <person name="Psurtseva N.V."/>
            <person name="Savinova O.S."/>
            <person name="Shakhova N.V."/>
            <person name="Tyazhelova T.V."/>
            <person name="Vasina D.V."/>
        </authorList>
    </citation>
    <scope>NUCLEOTIDE SEQUENCE [LARGE SCALE GENOMIC DNA]</scope>
    <source>
        <strain evidence="2 3">LE-BIN_3174</strain>
    </source>
</reference>
<comment type="caution">
    <text evidence="2">The sequence shown here is derived from an EMBL/GenBank/DDBJ whole genome shotgun (WGS) entry which is preliminary data.</text>
</comment>
<dbReference type="InterPro" id="IPR029058">
    <property type="entry name" value="AB_hydrolase_fold"/>
</dbReference>
<evidence type="ECO:0000259" key="1">
    <source>
        <dbReference type="Pfam" id="PF12697"/>
    </source>
</evidence>
<feature type="domain" description="AB hydrolase-1" evidence="1">
    <location>
        <begin position="34"/>
        <end position="282"/>
    </location>
</feature>
<proteinExistence type="predicted"/>
<name>A0A4R0RC84_9APHY</name>
<dbReference type="SUPFAM" id="SSF53474">
    <property type="entry name" value="alpha/beta-Hydrolases"/>
    <property type="match status" value="1"/>
</dbReference>
<sequence>MAASSSRIVTKVLQSADGTPIYAEAVGDASKPSVVLVHGFAVSSIAFDGIFGEGDEGRDSWLDEVYLVRYDTRGHGRSGKPADPASWESRRLAEDFDAVVKGFGMSRPFVACWSLGGLTITDILSNNSPDYLSGAILLAGYPSSTAVYKLAAPPALAMIPPFRNTTSIETLQATAQDFLAAFTAPGSTPLPFILQQALLGNVLSLPRGCMEHILMRTQDETHLWNAGKSGLPMLAVNGTEDPLVDGAASAKMLQSEWKDITIHSVKGAGHMPFWEKPAEVREIMLSFVRRVVRSNTSPL</sequence>
<accession>A0A4R0RC84</accession>
<dbReference type="Gene3D" id="3.40.50.1820">
    <property type="entry name" value="alpha/beta hydrolase"/>
    <property type="match status" value="1"/>
</dbReference>
<dbReference type="InterPro" id="IPR050228">
    <property type="entry name" value="Carboxylesterase_BioH"/>
</dbReference>
<dbReference type="Proteomes" id="UP000292702">
    <property type="component" value="Unassembled WGS sequence"/>
</dbReference>
<evidence type="ECO:0000313" key="2">
    <source>
        <dbReference type="EMBL" id="TCD61979.1"/>
    </source>
</evidence>